<gene>
    <name evidence="1" type="ORF">GA0070624_4555</name>
</gene>
<dbReference type="GO" id="GO:0003824">
    <property type="term" value="F:catalytic activity"/>
    <property type="evidence" value="ECO:0007669"/>
    <property type="project" value="UniProtKB-ARBA"/>
</dbReference>
<proteinExistence type="predicted"/>
<dbReference type="STRING" id="568872.GA0070624_4555"/>
<dbReference type="NCBIfam" id="NF004796">
    <property type="entry name" value="PRK06144.1"/>
    <property type="match status" value="1"/>
</dbReference>
<dbReference type="InterPro" id="IPR001753">
    <property type="entry name" value="Enoyl-CoA_hydra/iso"/>
</dbReference>
<dbReference type="InterPro" id="IPR029045">
    <property type="entry name" value="ClpP/crotonase-like_dom_sf"/>
</dbReference>
<evidence type="ECO:0000313" key="1">
    <source>
        <dbReference type="EMBL" id="SCL32744.1"/>
    </source>
</evidence>
<dbReference type="PANTHER" id="PTHR11941:SF54">
    <property type="entry name" value="ENOYL-COA HYDRATASE, MITOCHONDRIAL"/>
    <property type="match status" value="1"/>
</dbReference>
<dbReference type="Proteomes" id="UP000199413">
    <property type="component" value="Unassembled WGS sequence"/>
</dbReference>
<reference evidence="2" key="1">
    <citation type="submission" date="2016-06" db="EMBL/GenBank/DDBJ databases">
        <authorList>
            <person name="Varghese N."/>
            <person name="Submissions Spin"/>
        </authorList>
    </citation>
    <scope>NUCLEOTIDE SEQUENCE [LARGE SCALE GENOMIC DNA]</scope>
    <source>
        <strain evidence="2">DSM 45431</strain>
    </source>
</reference>
<dbReference type="SUPFAM" id="SSF52096">
    <property type="entry name" value="ClpP/crotonase"/>
    <property type="match status" value="1"/>
</dbReference>
<dbReference type="GO" id="GO:0006635">
    <property type="term" value="P:fatty acid beta-oxidation"/>
    <property type="evidence" value="ECO:0007669"/>
    <property type="project" value="TreeGrafter"/>
</dbReference>
<keyword evidence="2" id="KW-1185">Reference proteome</keyword>
<name>A0A1C6SSX3_9ACTN</name>
<protein>
    <submittedName>
        <fullName evidence="1">Enoyl-CoA hydratase/carnithine racemase</fullName>
    </submittedName>
</protein>
<dbReference type="CDD" id="cd06558">
    <property type="entry name" value="crotonase-like"/>
    <property type="match status" value="1"/>
</dbReference>
<organism evidence="1 2">
    <name type="scientific">Micromonospora rhizosphaerae</name>
    <dbReference type="NCBI Taxonomy" id="568872"/>
    <lineage>
        <taxon>Bacteria</taxon>
        <taxon>Bacillati</taxon>
        <taxon>Actinomycetota</taxon>
        <taxon>Actinomycetes</taxon>
        <taxon>Micromonosporales</taxon>
        <taxon>Micromonosporaceae</taxon>
        <taxon>Micromonospora</taxon>
    </lineage>
</organism>
<dbReference type="OrthoDB" id="9807606at2"/>
<dbReference type="RefSeq" id="WP_091344211.1">
    <property type="nucleotide sequence ID" value="NZ_FMHV01000002.1"/>
</dbReference>
<evidence type="ECO:0000313" key="2">
    <source>
        <dbReference type="Proteomes" id="UP000199413"/>
    </source>
</evidence>
<sequence>MSSSPGSRSEILVEGQGPALTVTFNRPEQRNAMTWAMYDGLYEACERADADDDVRVLVLRGAGEDAFVAGTDIRQFADFTGGQDGVAYERRITRVLDRLEDVNVPTVAAIRGYCVGAGLAIAAVCDLRLATPDARFGIPIARTLGNCLSMPTYALLLHHLGPARTLDLLLNARFYSGREAHAAGFVTESTEDLDEAVQQAVDRLVGHAPLTMWATKEAIRRLRRGRADGDDIVSRVYGSDDFRAAVRAFSAKQPRTWTGR</sequence>
<dbReference type="AlphaFoldDB" id="A0A1C6SSX3"/>
<dbReference type="EMBL" id="FMHV01000002">
    <property type="protein sequence ID" value="SCL32744.1"/>
    <property type="molecule type" value="Genomic_DNA"/>
</dbReference>
<accession>A0A1C6SSX3</accession>
<dbReference type="Pfam" id="PF00378">
    <property type="entry name" value="ECH_1"/>
    <property type="match status" value="1"/>
</dbReference>
<dbReference type="Gene3D" id="3.90.226.10">
    <property type="entry name" value="2-enoyl-CoA Hydratase, Chain A, domain 1"/>
    <property type="match status" value="1"/>
</dbReference>
<dbReference type="PANTHER" id="PTHR11941">
    <property type="entry name" value="ENOYL-COA HYDRATASE-RELATED"/>
    <property type="match status" value="1"/>
</dbReference>